<keyword evidence="1" id="KW-0472">Membrane</keyword>
<comment type="caution">
    <text evidence="2">The sequence shown here is derived from an EMBL/GenBank/DDBJ whole genome shotgun (WGS) entry which is preliminary data.</text>
</comment>
<organism evidence="2 3">
    <name type="scientific">Candida maltosa (strain Xu316)</name>
    <name type="common">Yeast</name>
    <dbReference type="NCBI Taxonomy" id="1245528"/>
    <lineage>
        <taxon>Eukaryota</taxon>
        <taxon>Fungi</taxon>
        <taxon>Dikarya</taxon>
        <taxon>Ascomycota</taxon>
        <taxon>Saccharomycotina</taxon>
        <taxon>Pichiomycetes</taxon>
        <taxon>Debaryomycetaceae</taxon>
        <taxon>Candida/Lodderomyces clade</taxon>
        <taxon>Candida</taxon>
    </lineage>
</organism>
<dbReference type="STRING" id="1245528.M3JSG0"/>
<dbReference type="OrthoDB" id="4010386at2759"/>
<keyword evidence="1" id="KW-0812">Transmembrane</keyword>
<accession>M3JSG0</accession>
<feature type="transmembrane region" description="Helical" evidence="1">
    <location>
        <begin position="78"/>
        <end position="100"/>
    </location>
</feature>
<keyword evidence="3" id="KW-1185">Reference proteome</keyword>
<feature type="transmembrane region" description="Helical" evidence="1">
    <location>
        <begin position="49"/>
        <end position="66"/>
    </location>
</feature>
<protein>
    <recommendedName>
        <fullName evidence="4">Transmembrane protein</fullName>
    </recommendedName>
</protein>
<dbReference type="EMBL" id="AOGT01002933">
    <property type="protein sequence ID" value="EMG45194.1"/>
    <property type="molecule type" value="Genomic_DNA"/>
</dbReference>
<dbReference type="Pfam" id="PF07954">
    <property type="entry name" value="DUF1689"/>
    <property type="match status" value="1"/>
</dbReference>
<dbReference type="HOGENOM" id="CLU_087023_0_0_1"/>
<dbReference type="AlphaFoldDB" id="M3JSG0"/>
<gene>
    <name evidence="2" type="ORF">G210_5227</name>
</gene>
<proteinExistence type="predicted"/>
<dbReference type="eggNOG" id="ENOG502S01E">
    <property type="taxonomic scope" value="Eukaryota"/>
</dbReference>
<reference evidence="2 3" key="1">
    <citation type="submission" date="2013-02" db="EMBL/GenBank/DDBJ databases">
        <title>Genome sequence of Candida maltosa Xu316, a potential industrial strain for xylitol and ethanol production.</title>
        <authorList>
            <person name="Yu J."/>
            <person name="Wang Q."/>
            <person name="Geng X."/>
            <person name="Bao W."/>
            <person name="He P."/>
            <person name="Cai J."/>
        </authorList>
    </citation>
    <scope>NUCLEOTIDE SEQUENCE [LARGE SCALE GENOMIC DNA]</scope>
    <source>
        <strain evidence="3">Xu316</strain>
    </source>
</reference>
<evidence type="ECO:0000313" key="3">
    <source>
        <dbReference type="Proteomes" id="UP000011777"/>
    </source>
</evidence>
<dbReference type="OMA" id="FPNFIMR"/>
<sequence>MSTNPLRQILTETQFNQAVEFYDADQKLDHNERLTLAAQLQNIGWKTNLTGYTTGMLGFFAPTFYYRSKSVFPTPLFLIQRPFFSLILGFGTLLAGGGLMSKYLFNNAKKVDYADPNISNVWKTIDYPYLQFYTLYYTRTSLFPNFIMRDPRTCTYAASDSSHFTEAVGLGKLDDTGKSHELSIWDKVRLSHGGNVSGSK</sequence>
<keyword evidence="1" id="KW-1133">Transmembrane helix</keyword>
<name>M3JSG0_CANMX</name>
<evidence type="ECO:0008006" key="4">
    <source>
        <dbReference type="Google" id="ProtNLM"/>
    </source>
</evidence>
<evidence type="ECO:0000313" key="2">
    <source>
        <dbReference type="EMBL" id="EMG45194.1"/>
    </source>
</evidence>
<evidence type="ECO:0000256" key="1">
    <source>
        <dbReference type="SAM" id="Phobius"/>
    </source>
</evidence>
<dbReference type="Proteomes" id="UP000011777">
    <property type="component" value="Unassembled WGS sequence"/>
</dbReference>
<dbReference type="InterPro" id="IPR012470">
    <property type="entry name" value="Pup1-like"/>
</dbReference>